<evidence type="ECO:0000256" key="13">
    <source>
        <dbReference type="SAM" id="MobiDB-lite"/>
    </source>
</evidence>
<comment type="cofactor">
    <cofactor evidence="11">
        <name>Zn(2+)</name>
        <dbReference type="ChEBI" id="CHEBI:29105"/>
    </cofactor>
    <text evidence="11">Binds 1 zinc ion per subunit.</text>
</comment>
<dbReference type="GO" id="GO:0045892">
    <property type="term" value="P:negative regulation of DNA-templated transcription"/>
    <property type="evidence" value="ECO:0007669"/>
    <property type="project" value="TreeGrafter"/>
</dbReference>
<feature type="region of interest" description="Disordered" evidence="13">
    <location>
        <begin position="1"/>
        <end position="20"/>
    </location>
</feature>
<evidence type="ECO:0000256" key="12">
    <source>
        <dbReference type="PIRSR" id="PIRSR602481-2"/>
    </source>
</evidence>
<feature type="binding site" evidence="11">
    <location>
        <position position="140"/>
    </location>
    <ligand>
        <name>Zn(2+)</name>
        <dbReference type="ChEBI" id="CHEBI:29105"/>
    </ligand>
</feature>
<dbReference type="FunFam" id="1.10.10.10:FF:000459">
    <property type="entry name" value="Ferric uptake regulation protein"/>
    <property type="match status" value="1"/>
</dbReference>
<feature type="binding site" evidence="12">
    <location>
        <position position="112"/>
    </location>
    <ligand>
        <name>Fe cation</name>
        <dbReference type="ChEBI" id="CHEBI:24875"/>
    </ligand>
</feature>
<dbReference type="PANTHER" id="PTHR33202:SF2">
    <property type="entry name" value="FERRIC UPTAKE REGULATION PROTEIN"/>
    <property type="match status" value="1"/>
</dbReference>
<evidence type="ECO:0000256" key="11">
    <source>
        <dbReference type="PIRSR" id="PIRSR602481-1"/>
    </source>
</evidence>
<dbReference type="GO" id="GO:0003700">
    <property type="term" value="F:DNA-binding transcription factor activity"/>
    <property type="evidence" value="ECO:0007669"/>
    <property type="project" value="InterPro"/>
</dbReference>
<feature type="binding site" evidence="12">
    <location>
        <position position="91"/>
    </location>
    <ligand>
        <name>Fe cation</name>
        <dbReference type="ChEBI" id="CHEBI:24875"/>
    </ligand>
</feature>
<dbReference type="GO" id="GO:0000976">
    <property type="term" value="F:transcription cis-regulatory region binding"/>
    <property type="evidence" value="ECO:0007669"/>
    <property type="project" value="TreeGrafter"/>
</dbReference>
<keyword evidence="5" id="KW-0678">Repressor</keyword>
<organism evidence="14 15">
    <name type="scientific">Actinocrinis puniceicyclus</name>
    <dbReference type="NCBI Taxonomy" id="977794"/>
    <lineage>
        <taxon>Bacteria</taxon>
        <taxon>Bacillati</taxon>
        <taxon>Actinomycetota</taxon>
        <taxon>Actinomycetes</taxon>
        <taxon>Catenulisporales</taxon>
        <taxon>Actinospicaceae</taxon>
        <taxon>Actinocrinis</taxon>
    </lineage>
</organism>
<dbReference type="Gene3D" id="1.10.10.10">
    <property type="entry name" value="Winged helix-like DNA-binding domain superfamily/Winged helix DNA-binding domain"/>
    <property type="match status" value="1"/>
</dbReference>
<protein>
    <submittedName>
        <fullName evidence="14">Transcriptional repressor</fullName>
    </submittedName>
</protein>
<dbReference type="AlphaFoldDB" id="A0A8J7WRP3"/>
<evidence type="ECO:0000256" key="3">
    <source>
        <dbReference type="ARBA" id="ARBA00011738"/>
    </source>
</evidence>
<evidence type="ECO:0000256" key="10">
    <source>
        <dbReference type="ARBA" id="ARBA00023163"/>
    </source>
</evidence>
<evidence type="ECO:0000256" key="7">
    <source>
        <dbReference type="ARBA" id="ARBA00022833"/>
    </source>
</evidence>
<dbReference type="GO" id="GO:0005829">
    <property type="term" value="C:cytosol"/>
    <property type="evidence" value="ECO:0007669"/>
    <property type="project" value="TreeGrafter"/>
</dbReference>
<keyword evidence="9" id="KW-0238">DNA-binding</keyword>
<sequence length="143" mass="15423">MSETETGGPRPQVPAPGRSTRQRAAVTALLEETDDFQSAQQLHDRLKHRGDSVGLTTVYRTLQSLADAGAVDVVRTDDGEAVYRRCTSGSHHHHLVCRGCGKTVEVEGPAVESWADRIAAEHGFTDVAHTLEIFGTCAQCAAR</sequence>
<comment type="subcellular location">
    <subcellularLocation>
        <location evidence="1">Cytoplasm</location>
    </subcellularLocation>
</comment>
<keyword evidence="10" id="KW-0804">Transcription</keyword>
<comment type="caution">
    <text evidence="14">The sequence shown here is derived from an EMBL/GenBank/DDBJ whole genome shotgun (WGS) entry which is preliminary data.</text>
</comment>
<feature type="binding site" evidence="11">
    <location>
        <position position="100"/>
    </location>
    <ligand>
        <name>Zn(2+)</name>
        <dbReference type="ChEBI" id="CHEBI:29105"/>
    </ligand>
</feature>
<comment type="subunit">
    <text evidence="3">Homodimer.</text>
</comment>
<keyword evidence="7 11" id="KW-0862">Zinc</keyword>
<gene>
    <name evidence="14" type="ORF">KGA66_14765</name>
</gene>
<dbReference type="Pfam" id="PF01475">
    <property type="entry name" value="FUR"/>
    <property type="match status" value="1"/>
</dbReference>
<reference evidence="14" key="1">
    <citation type="submission" date="2021-04" db="EMBL/GenBank/DDBJ databases">
        <title>Genome based classification of Actinospica acidithermotolerans sp. nov., an actinobacterium isolated from an Indonesian hot spring.</title>
        <authorList>
            <person name="Kusuma A.B."/>
            <person name="Putra K.E."/>
            <person name="Nafisah S."/>
            <person name="Loh J."/>
            <person name="Nouioui I."/>
            <person name="Goodfellow M."/>
        </authorList>
    </citation>
    <scope>NUCLEOTIDE SEQUENCE</scope>
    <source>
        <strain evidence="14">DSM 45618</strain>
    </source>
</reference>
<comment type="cofactor">
    <cofactor evidence="12">
        <name>Mn(2+)</name>
        <dbReference type="ChEBI" id="CHEBI:29035"/>
    </cofactor>
    <cofactor evidence="12">
        <name>Fe(2+)</name>
        <dbReference type="ChEBI" id="CHEBI:29033"/>
    </cofactor>
    <text evidence="12">Binds 1 Mn(2+) or Fe(2+) ion per subunit.</text>
</comment>
<evidence type="ECO:0000256" key="4">
    <source>
        <dbReference type="ARBA" id="ARBA00022490"/>
    </source>
</evidence>
<keyword evidence="6 11" id="KW-0479">Metal-binding</keyword>
<dbReference type="Proteomes" id="UP000677913">
    <property type="component" value="Unassembled WGS sequence"/>
</dbReference>
<dbReference type="GO" id="GO:0008270">
    <property type="term" value="F:zinc ion binding"/>
    <property type="evidence" value="ECO:0007669"/>
    <property type="project" value="TreeGrafter"/>
</dbReference>
<evidence type="ECO:0000256" key="5">
    <source>
        <dbReference type="ARBA" id="ARBA00022491"/>
    </source>
</evidence>
<dbReference type="Gene3D" id="3.30.1490.190">
    <property type="match status" value="1"/>
</dbReference>
<accession>A0A8J7WRP3</accession>
<evidence type="ECO:0000313" key="14">
    <source>
        <dbReference type="EMBL" id="MBS2964320.1"/>
    </source>
</evidence>
<evidence type="ECO:0000256" key="6">
    <source>
        <dbReference type="ARBA" id="ARBA00022723"/>
    </source>
</evidence>
<proteinExistence type="inferred from homology"/>
<dbReference type="InterPro" id="IPR036390">
    <property type="entry name" value="WH_DNA-bd_sf"/>
</dbReference>
<evidence type="ECO:0000256" key="2">
    <source>
        <dbReference type="ARBA" id="ARBA00007957"/>
    </source>
</evidence>
<keyword evidence="12" id="KW-0408">Iron</keyword>
<keyword evidence="15" id="KW-1185">Reference proteome</keyword>
<dbReference type="EMBL" id="JAGSXH010000047">
    <property type="protein sequence ID" value="MBS2964320.1"/>
    <property type="molecule type" value="Genomic_DNA"/>
</dbReference>
<dbReference type="RefSeq" id="WP_211468681.1">
    <property type="nucleotide sequence ID" value="NZ_JAGSXH010000047.1"/>
</dbReference>
<evidence type="ECO:0000256" key="9">
    <source>
        <dbReference type="ARBA" id="ARBA00023125"/>
    </source>
</evidence>
<dbReference type="InterPro" id="IPR043135">
    <property type="entry name" value="Fur_C"/>
</dbReference>
<evidence type="ECO:0000256" key="8">
    <source>
        <dbReference type="ARBA" id="ARBA00023015"/>
    </source>
</evidence>
<keyword evidence="4" id="KW-0963">Cytoplasm</keyword>
<feature type="binding site" evidence="11">
    <location>
        <position position="97"/>
    </location>
    <ligand>
        <name>Zn(2+)</name>
        <dbReference type="ChEBI" id="CHEBI:29105"/>
    </ligand>
</feature>
<name>A0A8J7WRP3_9ACTN</name>
<evidence type="ECO:0000256" key="1">
    <source>
        <dbReference type="ARBA" id="ARBA00004496"/>
    </source>
</evidence>
<dbReference type="GO" id="GO:1900376">
    <property type="term" value="P:regulation of secondary metabolite biosynthetic process"/>
    <property type="evidence" value="ECO:0007669"/>
    <property type="project" value="TreeGrafter"/>
</dbReference>
<keyword evidence="8" id="KW-0805">Transcription regulation</keyword>
<comment type="similarity">
    <text evidence="2">Belongs to the Fur family.</text>
</comment>
<feature type="binding site" evidence="12">
    <location>
        <position position="129"/>
    </location>
    <ligand>
        <name>Fe cation</name>
        <dbReference type="ChEBI" id="CHEBI:24875"/>
    </ligand>
</feature>
<dbReference type="SUPFAM" id="SSF46785">
    <property type="entry name" value="Winged helix' DNA-binding domain"/>
    <property type="match status" value="1"/>
</dbReference>
<evidence type="ECO:0000313" key="15">
    <source>
        <dbReference type="Proteomes" id="UP000677913"/>
    </source>
</evidence>
<dbReference type="PANTHER" id="PTHR33202">
    <property type="entry name" value="ZINC UPTAKE REGULATION PROTEIN"/>
    <property type="match status" value="1"/>
</dbReference>
<dbReference type="InterPro" id="IPR036388">
    <property type="entry name" value="WH-like_DNA-bd_sf"/>
</dbReference>
<dbReference type="InterPro" id="IPR002481">
    <property type="entry name" value="FUR"/>
</dbReference>
<feature type="binding site" evidence="11">
    <location>
        <position position="137"/>
    </location>
    <ligand>
        <name>Zn(2+)</name>
        <dbReference type="ChEBI" id="CHEBI:29105"/>
    </ligand>
</feature>
<dbReference type="CDD" id="cd07153">
    <property type="entry name" value="Fur_like"/>
    <property type="match status" value="1"/>
</dbReference>